<dbReference type="EMBL" id="CM023491">
    <property type="protein sequence ID" value="KAH6941487.1"/>
    <property type="molecule type" value="Genomic_DNA"/>
</dbReference>
<protein>
    <submittedName>
        <fullName evidence="1">Uncharacterized protein</fullName>
    </submittedName>
</protein>
<accession>A0ACB7T5C7</accession>
<reference evidence="1" key="1">
    <citation type="submission" date="2020-05" db="EMBL/GenBank/DDBJ databases">
        <title>Large-scale comparative analyses of tick genomes elucidate their genetic diversity and vector capacities.</title>
        <authorList>
            <person name="Jia N."/>
            <person name="Wang J."/>
            <person name="Shi W."/>
            <person name="Du L."/>
            <person name="Sun Y."/>
            <person name="Zhan W."/>
            <person name="Jiang J."/>
            <person name="Wang Q."/>
            <person name="Zhang B."/>
            <person name="Ji P."/>
            <person name="Sakyi L.B."/>
            <person name="Cui X."/>
            <person name="Yuan T."/>
            <person name="Jiang B."/>
            <person name="Yang W."/>
            <person name="Lam T.T.-Y."/>
            <person name="Chang Q."/>
            <person name="Ding S."/>
            <person name="Wang X."/>
            <person name="Zhu J."/>
            <person name="Ruan X."/>
            <person name="Zhao L."/>
            <person name="Wei J."/>
            <person name="Que T."/>
            <person name="Du C."/>
            <person name="Cheng J."/>
            <person name="Dai P."/>
            <person name="Han X."/>
            <person name="Huang E."/>
            <person name="Gao Y."/>
            <person name="Liu J."/>
            <person name="Shao H."/>
            <person name="Ye R."/>
            <person name="Li L."/>
            <person name="Wei W."/>
            <person name="Wang X."/>
            <person name="Wang C."/>
            <person name="Yang T."/>
            <person name="Huo Q."/>
            <person name="Li W."/>
            <person name="Guo W."/>
            <person name="Chen H."/>
            <person name="Zhou L."/>
            <person name="Ni X."/>
            <person name="Tian J."/>
            <person name="Zhou Y."/>
            <person name="Sheng Y."/>
            <person name="Liu T."/>
            <person name="Pan Y."/>
            <person name="Xia L."/>
            <person name="Li J."/>
            <person name="Zhao F."/>
            <person name="Cao W."/>
        </authorList>
    </citation>
    <scope>NUCLEOTIDE SEQUENCE</scope>
    <source>
        <strain evidence="1">Hyas-2018</strain>
    </source>
</reference>
<evidence type="ECO:0000313" key="2">
    <source>
        <dbReference type="Proteomes" id="UP000821845"/>
    </source>
</evidence>
<comment type="caution">
    <text evidence="1">The sequence shown here is derived from an EMBL/GenBank/DDBJ whole genome shotgun (WGS) entry which is preliminary data.</text>
</comment>
<dbReference type="Proteomes" id="UP000821845">
    <property type="component" value="Chromosome 11"/>
</dbReference>
<gene>
    <name evidence="1" type="ORF">HPB50_019019</name>
</gene>
<sequence length="258" mass="27699">MVRTNVHIAVACDPYRPKGRTPKLPEGFSYVGCGDDAAALVTLRRPAFDVCPVLVSKQVRFGFGAGVSIRPVAQANGTQSRVKRGDCGSLHLSERRGGRLPRQAPSLGPERGARVMELAATTGLAVLNDPLSPPTYETAYAASWLDVTTRAVVAAGCAWEVQENVTFSEHRFTAVKVGNREAAPRKSLTRYAQMELLQALSQELRFGRMVRSQPGTPEVLKSLIGGFTGTLKDNGGPSNPATRATLDGRRRWLGRGGG</sequence>
<organism evidence="1 2">
    <name type="scientific">Hyalomma asiaticum</name>
    <name type="common">Tick</name>
    <dbReference type="NCBI Taxonomy" id="266040"/>
    <lineage>
        <taxon>Eukaryota</taxon>
        <taxon>Metazoa</taxon>
        <taxon>Ecdysozoa</taxon>
        <taxon>Arthropoda</taxon>
        <taxon>Chelicerata</taxon>
        <taxon>Arachnida</taxon>
        <taxon>Acari</taxon>
        <taxon>Parasitiformes</taxon>
        <taxon>Ixodida</taxon>
        <taxon>Ixodoidea</taxon>
        <taxon>Ixodidae</taxon>
        <taxon>Hyalomminae</taxon>
        <taxon>Hyalomma</taxon>
    </lineage>
</organism>
<proteinExistence type="predicted"/>
<keyword evidence="2" id="KW-1185">Reference proteome</keyword>
<name>A0ACB7T5C7_HYAAI</name>
<evidence type="ECO:0000313" key="1">
    <source>
        <dbReference type="EMBL" id="KAH6941487.1"/>
    </source>
</evidence>